<proteinExistence type="predicted"/>
<feature type="transmembrane region" description="Helical" evidence="7">
    <location>
        <begin position="148"/>
        <end position="170"/>
    </location>
</feature>
<organism evidence="9 10">
    <name type="scientific">Nocardioides panaciterrulae</name>
    <dbReference type="NCBI Taxonomy" id="661492"/>
    <lineage>
        <taxon>Bacteria</taxon>
        <taxon>Bacillati</taxon>
        <taxon>Actinomycetota</taxon>
        <taxon>Actinomycetes</taxon>
        <taxon>Propionibacteriales</taxon>
        <taxon>Nocardioidaceae</taxon>
        <taxon>Nocardioides</taxon>
    </lineage>
</organism>
<dbReference type="GO" id="GO:0004252">
    <property type="term" value="F:serine-type endopeptidase activity"/>
    <property type="evidence" value="ECO:0007669"/>
    <property type="project" value="UniProtKB-UniRule"/>
</dbReference>
<evidence type="ECO:0000313" key="10">
    <source>
        <dbReference type="Proteomes" id="UP000535511"/>
    </source>
</evidence>
<dbReference type="InterPro" id="IPR019533">
    <property type="entry name" value="Peptidase_S26"/>
</dbReference>
<evidence type="ECO:0000256" key="7">
    <source>
        <dbReference type="SAM" id="Phobius"/>
    </source>
</evidence>
<dbReference type="InterPro" id="IPR036286">
    <property type="entry name" value="LexA/Signal_pep-like_sf"/>
</dbReference>
<dbReference type="SUPFAM" id="SSF51306">
    <property type="entry name" value="LexA/Signal peptidase"/>
    <property type="match status" value="1"/>
</dbReference>
<reference evidence="9 10" key="1">
    <citation type="submission" date="2020-07" db="EMBL/GenBank/DDBJ databases">
        <title>Sequencing the genomes of 1000 actinobacteria strains.</title>
        <authorList>
            <person name="Klenk H.-P."/>
        </authorList>
    </citation>
    <scope>NUCLEOTIDE SEQUENCE [LARGE SCALE GENOMIC DNA]</scope>
    <source>
        <strain evidence="9 10">DSM 21350</strain>
    </source>
</reference>
<dbReference type="InterPro" id="IPR001733">
    <property type="entry name" value="Peptidase_S26B"/>
</dbReference>
<gene>
    <name evidence="9" type="ORF">BJZ21_000530</name>
</gene>
<evidence type="ECO:0000256" key="1">
    <source>
        <dbReference type="ARBA" id="ARBA00004370"/>
    </source>
</evidence>
<dbReference type="GO" id="GO:0016020">
    <property type="term" value="C:membrane"/>
    <property type="evidence" value="ECO:0007669"/>
    <property type="project" value="UniProtKB-SubCell"/>
</dbReference>
<evidence type="ECO:0000256" key="6">
    <source>
        <dbReference type="SAM" id="MobiDB-lite"/>
    </source>
</evidence>
<keyword evidence="4 7" id="KW-0472">Membrane</keyword>
<sequence length="196" mass="21426">MEIEVRRRGRRSLGDKAITVACVVVTLLALAFLVPAVFGLQRYVIAGTSMTGTIDYGSVTYERVVPVGDLRVGDIITYQPPPDSGIDHPVTHRIVAIHGDVFRTRGDAVPNRDPWKFKLDSNQQARVVFAVPYMGYPLIWLSDRHTRMLVIGLPAAVIGLFAAAQLVGALRKKPQDEAKPADTAPRPQNPSVPLHG</sequence>
<dbReference type="EMBL" id="JACCBG010000001">
    <property type="protein sequence ID" value="NYD40447.1"/>
    <property type="molecule type" value="Genomic_DNA"/>
</dbReference>
<feature type="region of interest" description="Disordered" evidence="6">
    <location>
        <begin position="173"/>
        <end position="196"/>
    </location>
</feature>
<dbReference type="GO" id="GO:0006465">
    <property type="term" value="P:signal peptide processing"/>
    <property type="evidence" value="ECO:0007669"/>
    <property type="project" value="UniProtKB-UniRule"/>
</dbReference>
<dbReference type="NCBIfam" id="TIGR02228">
    <property type="entry name" value="sigpep_I_arch"/>
    <property type="match status" value="1"/>
</dbReference>
<evidence type="ECO:0000256" key="5">
    <source>
        <dbReference type="NCBIfam" id="TIGR02228"/>
    </source>
</evidence>
<feature type="transmembrane region" description="Helical" evidence="7">
    <location>
        <begin position="17"/>
        <end position="40"/>
    </location>
</feature>
<accession>A0A7Y9J9C3</accession>
<evidence type="ECO:0000259" key="8">
    <source>
        <dbReference type="Pfam" id="PF10502"/>
    </source>
</evidence>
<evidence type="ECO:0000313" key="9">
    <source>
        <dbReference type="EMBL" id="NYD40447.1"/>
    </source>
</evidence>
<comment type="subcellular location">
    <subcellularLocation>
        <location evidence="1">Membrane</location>
    </subcellularLocation>
</comment>
<comment type="caution">
    <text evidence="9">The sequence shown here is derived from an EMBL/GenBank/DDBJ whole genome shotgun (WGS) entry which is preliminary data.</text>
</comment>
<keyword evidence="2 7" id="KW-0812">Transmembrane</keyword>
<keyword evidence="10" id="KW-1185">Reference proteome</keyword>
<dbReference type="EC" id="3.4.21.89" evidence="5"/>
<dbReference type="CDD" id="cd06530">
    <property type="entry name" value="S26_SPase_I"/>
    <property type="match status" value="1"/>
</dbReference>
<evidence type="ECO:0000256" key="2">
    <source>
        <dbReference type="ARBA" id="ARBA00022692"/>
    </source>
</evidence>
<dbReference type="AlphaFoldDB" id="A0A7Y9J9C3"/>
<dbReference type="Pfam" id="PF10502">
    <property type="entry name" value="Peptidase_S26"/>
    <property type="match status" value="1"/>
</dbReference>
<dbReference type="RefSeq" id="WP_179662335.1">
    <property type="nucleotide sequence ID" value="NZ_JACCBG010000001.1"/>
</dbReference>
<name>A0A7Y9J9C3_9ACTN</name>
<dbReference type="GO" id="GO:0009003">
    <property type="term" value="F:signal peptidase activity"/>
    <property type="evidence" value="ECO:0007669"/>
    <property type="project" value="UniProtKB-EC"/>
</dbReference>
<evidence type="ECO:0000256" key="4">
    <source>
        <dbReference type="ARBA" id="ARBA00023136"/>
    </source>
</evidence>
<dbReference type="Proteomes" id="UP000535511">
    <property type="component" value="Unassembled WGS sequence"/>
</dbReference>
<keyword evidence="9" id="KW-0378">Hydrolase</keyword>
<feature type="domain" description="Peptidase S26" evidence="8">
    <location>
        <begin position="23"/>
        <end position="109"/>
    </location>
</feature>
<keyword evidence="3 7" id="KW-1133">Transmembrane helix</keyword>
<protein>
    <recommendedName>
        <fullName evidence="5">Signal peptidase I</fullName>
        <ecNumber evidence="5">3.4.21.89</ecNumber>
    </recommendedName>
</protein>
<evidence type="ECO:0000256" key="3">
    <source>
        <dbReference type="ARBA" id="ARBA00022989"/>
    </source>
</evidence>